<feature type="compositionally biased region" description="Basic and acidic residues" evidence="1">
    <location>
        <begin position="636"/>
        <end position="649"/>
    </location>
</feature>
<feature type="compositionally biased region" description="Basic and acidic residues" evidence="1">
    <location>
        <begin position="657"/>
        <end position="683"/>
    </location>
</feature>
<protein>
    <recommendedName>
        <fullName evidence="4">DUF2254 domain-containing protein</fullName>
    </recommendedName>
</protein>
<keyword evidence="2" id="KW-0812">Transmembrane</keyword>
<accession>A0A7S3A484</accession>
<organism evidence="3">
    <name type="scientific">Rhodosorus marinus</name>
    <dbReference type="NCBI Taxonomy" id="101924"/>
    <lineage>
        <taxon>Eukaryota</taxon>
        <taxon>Rhodophyta</taxon>
        <taxon>Stylonematophyceae</taxon>
        <taxon>Stylonematales</taxon>
        <taxon>Stylonemataceae</taxon>
        <taxon>Rhodosorus</taxon>
    </lineage>
</organism>
<dbReference type="Pfam" id="PF10011">
    <property type="entry name" value="DUF2254"/>
    <property type="match status" value="1"/>
</dbReference>
<dbReference type="EMBL" id="HBHW01038045">
    <property type="protein sequence ID" value="CAE0061157.1"/>
    <property type="molecule type" value="Transcribed_RNA"/>
</dbReference>
<sequence>MGRKANDSIWLNRLDDNSAKYDNLRKIQADVVGAFNRLNKEQEEQSRAEEFQEEQDRQREIRLQLWNARILLWWSDLADTLVTSLWTWPILSLCVNFLIGAAVARAGDGTDSGVLFFFNSDSTEAGQFFRFICSMVMGLTGTVFSLSIVAFQVAGVTYSPRMLSDLMRKKATKVVLAIFLGTFSYSYAGLLALRNTDETQYSPTIAVNVCLIYVVGTIVALVYYLDAVVRFLSVSNLLDDVSNSTCRVAERLTKEVPLETNKDDMEEEVFDKNCQPIEDIDLEDVLPTVPAEYAQTIYAFKSGYLLKLAEKPISYVASAHDVVIRFRAKIGEYVTGDTLLAWVWKYGAGSKRSEILIVDARMRIGPEELEAIQKQVNWCISIASRRSIENDIGFGIKQLTDVGVKGMSPGNLDPSTSCEAVDRLEKVFASFCRNRFSHTVLTEDLIGKYAARKRSRDDTSSDDSQNGNLGVLPRTLVCLPRRTFADHLGAAINPMRWYGRSSVVVCRRLLYLLGALGAMCAPYGEQMATRLDTIENFIEDILNSFAESVPGGKESVEFEAVEFAALHAFYLIHHGKSRGTVKRFSNDQPSSSEGDGSSDTDGGVEFVGMSCGGGDQSRDSAVEDSQHNRSRNGWPRKLESEDDGLKDMGEPYSKLSEGSHEASRDRDDSTSNHIPSERNGVEVKRRHRRLPSRSRSPDPNTRLDGDASNIRSSASFVEARSVGLLSEGTRRSRTLVSGSERRLSLGELPGETVDDYSTLHKAKTFLRLGGNPEDAIRYINEDQYSDEFLRASIERGSVSAVVFEDLVVQRKKKQGTKTREAEERRALPRKGTIPANGSKGPGAGATGVPGAPTVGREPQSVAEQTANSPIVEGSSEQKAKKPPLRNKHQKPSDGRSSKEKITKNELFTRYFIGRNR</sequence>
<evidence type="ECO:0000256" key="1">
    <source>
        <dbReference type="SAM" id="MobiDB-lite"/>
    </source>
</evidence>
<dbReference type="AlphaFoldDB" id="A0A7S3A484"/>
<feature type="transmembrane region" description="Helical" evidence="2">
    <location>
        <begin position="205"/>
        <end position="225"/>
    </location>
</feature>
<proteinExistence type="predicted"/>
<feature type="compositionally biased region" description="Basic and acidic residues" evidence="1">
    <location>
        <begin position="817"/>
        <end position="826"/>
    </location>
</feature>
<feature type="compositionally biased region" description="Basic residues" evidence="1">
    <location>
        <begin position="880"/>
        <end position="889"/>
    </location>
</feature>
<feature type="region of interest" description="Disordered" evidence="1">
    <location>
        <begin position="810"/>
        <end position="916"/>
    </location>
</feature>
<feature type="transmembrane region" description="Helical" evidence="2">
    <location>
        <begin position="128"/>
        <end position="154"/>
    </location>
</feature>
<evidence type="ECO:0008006" key="4">
    <source>
        <dbReference type="Google" id="ProtNLM"/>
    </source>
</evidence>
<evidence type="ECO:0000313" key="3">
    <source>
        <dbReference type="EMBL" id="CAE0061157.1"/>
    </source>
</evidence>
<feature type="transmembrane region" description="Helical" evidence="2">
    <location>
        <begin position="174"/>
        <end position="193"/>
    </location>
</feature>
<name>A0A7S3A484_9RHOD</name>
<feature type="compositionally biased region" description="Low complexity" evidence="1">
    <location>
        <begin position="590"/>
        <end position="603"/>
    </location>
</feature>
<dbReference type="InterPro" id="IPR018723">
    <property type="entry name" value="DUF2254_membrane"/>
</dbReference>
<keyword evidence="2" id="KW-0472">Membrane</keyword>
<feature type="compositionally biased region" description="Basic and acidic residues" evidence="1">
    <location>
        <begin position="890"/>
        <end position="903"/>
    </location>
</feature>
<reference evidence="3" key="1">
    <citation type="submission" date="2021-01" db="EMBL/GenBank/DDBJ databases">
        <authorList>
            <person name="Corre E."/>
            <person name="Pelletier E."/>
            <person name="Niang G."/>
            <person name="Scheremetjew M."/>
            <person name="Finn R."/>
            <person name="Kale V."/>
            <person name="Holt S."/>
            <person name="Cochrane G."/>
            <person name="Meng A."/>
            <person name="Brown T."/>
            <person name="Cohen L."/>
        </authorList>
    </citation>
    <scope>NUCLEOTIDE SEQUENCE</scope>
    <source>
        <strain evidence="3">CCMP 769</strain>
    </source>
</reference>
<gene>
    <name evidence="3" type="ORF">RMAR00112_LOCUS29223</name>
</gene>
<feature type="compositionally biased region" description="Basic and acidic residues" evidence="1">
    <location>
        <begin position="616"/>
        <end position="627"/>
    </location>
</feature>
<evidence type="ECO:0000256" key="2">
    <source>
        <dbReference type="SAM" id="Phobius"/>
    </source>
</evidence>
<keyword evidence="2" id="KW-1133">Transmembrane helix</keyword>
<feature type="region of interest" description="Disordered" evidence="1">
    <location>
        <begin position="581"/>
        <end position="709"/>
    </location>
</feature>